<keyword evidence="5" id="KW-0378">Hydrolase</keyword>
<dbReference type="InterPro" id="IPR012933">
    <property type="entry name" value="HicA_mRNA_interferase"/>
</dbReference>
<evidence type="ECO:0000256" key="2">
    <source>
        <dbReference type="ARBA" id="ARBA00022649"/>
    </source>
</evidence>
<evidence type="ECO:0000256" key="7">
    <source>
        <dbReference type="ARBA" id="ARBA00023016"/>
    </source>
</evidence>
<evidence type="ECO:0000256" key="3">
    <source>
        <dbReference type="ARBA" id="ARBA00022722"/>
    </source>
</evidence>
<comment type="similarity">
    <text evidence="1">Belongs to the HicA mRNA interferase family.</text>
</comment>
<dbReference type="PANTHER" id="PTHR34873:SF3">
    <property type="entry name" value="ADDICTION MODULE TOXIN, HICA FAMILY"/>
    <property type="match status" value="1"/>
</dbReference>
<evidence type="ECO:0000256" key="4">
    <source>
        <dbReference type="ARBA" id="ARBA00022759"/>
    </source>
</evidence>
<dbReference type="STRING" id="1188229.GlitD10_1715"/>
<reference evidence="8 9" key="1">
    <citation type="submission" date="2016-10" db="EMBL/GenBank/DDBJ databases">
        <title>Description of Gloeomargarita lithophora gen. nov., sp. nov., a thylakoid-bearing basal-branching cyanobacterium with intracellular carbonates, and proposal for Gloeomargaritales ord. nov.</title>
        <authorList>
            <person name="Moreira D."/>
            <person name="Tavera R."/>
            <person name="Benzerara K."/>
            <person name="Skouri-Panet F."/>
            <person name="Couradeau E."/>
            <person name="Gerard E."/>
            <person name="Loussert C."/>
            <person name="Novelo E."/>
            <person name="Zivanovic Y."/>
            <person name="Lopez-Garcia P."/>
        </authorList>
    </citation>
    <scope>NUCLEOTIDE SEQUENCE [LARGE SCALE GENOMIC DNA]</scope>
    <source>
        <strain evidence="8 9">D10</strain>
    </source>
</reference>
<evidence type="ECO:0000256" key="5">
    <source>
        <dbReference type="ARBA" id="ARBA00022801"/>
    </source>
</evidence>
<dbReference type="AlphaFoldDB" id="A0A1J0ADQ0"/>
<dbReference type="Gene3D" id="3.30.920.30">
    <property type="entry name" value="Hypothetical protein"/>
    <property type="match status" value="1"/>
</dbReference>
<evidence type="ECO:0000256" key="1">
    <source>
        <dbReference type="ARBA" id="ARBA00006620"/>
    </source>
</evidence>
<keyword evidence="6" id="KW-0694">RNA-binding</keyword>
<dbReference type="PANTHER" id="PTHR34873">
    <property type="entry name" value="SSR1766 PROTEIN"/>
    <property type="match status" value="1"/>
</dbReference>
<dbReference type="RefSeq" id="WP_084111629.1">
    <property type="nucleotide sequence ID" value="NZ_CP017675.1"/>
</dbReference>
<dbReference type="KEGG" id="glt:GlitD10_1715"/>
<keyword evidence="9" id="KW-1185">Reference proteome</keyword>
<evidence type="ECO:0000256" key="6">
    <source>
        <dbReference type="ARBA" id="ARBA00022884"/>
    </source>
</evidence>
<dbReference type="Proteomes" id="UP000180235">
    <property type="component" value="Chromosome"/>
</dbReference>
<keyword evidence="4" id="KW-0255">Endonuclease</keyword>
<keyword evidence="2" id="KW-1277">Toxin-antitoxin system</keyword>
<dbReference type="EMBL" id="CP017675">
    <property type="protein sequence ID" value="APB34040.1"/>
    <property type="molecule type" value="Genomic_DNA"/>
</dbReference>
<dbReference type="InterPro" id="IPR038570">
    <property type="entry name" value="HicA_sf"/>
</dbReference>
<accession>A0A1J0ADQ0</accession>
<dbReference type="GO" id="GO:0003729">
    <property type="term" value="F:mRNA binding"/>
    <property type="evidence" value="ECO:0007669"/>
    <property type="project" value="InterPro"/>
</dbReference>
<keyword evidence="7" id="KW-0346">Stress response</keyword>
<evidence type="ECO:0000313" key="8">
    <source>
        <dbReference type="EMBL" id="APB34040.1"/>
    </source>
</evidence>
<dbReference type="OrthoDB" id="9802574at2"/>
<keyword evidence="3" id="KW-0540">Nuclease</keyword>
<dbReference type="Pfam" id="PF07927">
    <property type="entry name" value="HicA_toxin"/>
    <property type="match status" value="1"/>
</dbReference>
<dbReference type="GO" id="GO:0004519">
    <property type="term" value="F:endonuclease activity"/>
    <property type="evidence" value="ECO:0007669"/>
    <property type="project" value="UniProtKB-KW"/>
</dbReference>
<protein>
    <submittedName>
        <fullName evidence="8">YcfA family protein</fullName>
    </submittedName>
</protein>
<dbReference type="GO" id="GO:0016787">
    <property type="term" value="F:hydrolase activity"/>
    <property type="evidence" value="ECO:0007669"/>
    <property type="project" value="UniProtKB-KW"/>
</dbReference>
<proteinExistence type="inferred from homology"/>
<organism evidence="8 9">
    <name type="scientific">Gloeomargarita lithophora Alchichica-D10</name>
    <dbReference type="NCBI Taxonomy" id="1188229"/>
    <lineage>
        <taxon>Bacteria</taxon>
        <taxon>Bacillati</taxon>
        <taxon>Cyanobacteriota</taxon>
        <taxon>Cyanophyceae</taxon>
        <taxon>Gloeomargaritales</taxon>
        <taxon>Gloeomargaritaceae</taxon>
        <taxon>Gloeomargarita</taxon>
    </lineage>
</organism>
<evidence type="ECO:0000313" key="9">
    <source>
        <dbReference type="Proteomes" id="UP000180235"/>
    </source>
</evidence>
<name>A0A1J0ADQ0_9CYAN</name>
<dbReference type="SUPFAM" id="SSF54786">
    <property type="entry name" value="YcfA/nrd intein domain"/>
    <property type="match status" value="1"/>
</dbReference>
<sequence length="70" mass="7795">MKSISGRALCKILERHGWNLKRITGSHHIYTKNEVQVILSIPVHGNRDLPLGTLRAILKDAGLRPSDLDA</sequence>
<gene>
    <name evidence="8" type="ORF">GlitD10_1715</name>
</gene>